<protein>
    <recommendedName>
        <fullName evidence="3">F-box domain-containing protein</fullName>
    </recommendedName>
</protein>
<gene>
    <name evidence="1" type="ORF">CRE_17982</name>
</gene>
<organism evidence="2">
    <name type="scientific">Caenorhabditis remanei</name>
    <name type="common">Caenorhabditis vulgaris</name>
    <dbReference type="NCBI Taxonomy" id="31234"/>
    <lineage>
        <taxon>Eukaryota</taxon>
        <taxon>Metazoa</taxon>
        <taxon>Ecdysozoa</taxon>
        <taxon>Nematoda</taxon>
        <taxon>Chromadorea</taxon>
        <taxon>Rhabditida</taxon>
        <taxon>Rhabditina</taxon>
        <taxon>Rhabditomorpha</taxon>
        <taxon>Rhabditoidea</taxon>
        <taxon>Rhabditidae</taxon>
        <taxon>Peloderinae</taxon>
        <taxon>Caenorhabditis</taxon>
    </lineage>
</organism>
<accession>E3MDB4</accession>
<dbReference type="PANTHER" id="PTHR31379">
    <property type="entry name" value="F-BOX C PROTEIN-RELATED-RELATED"/>
    <property type="match status" value="1"/>
</dbReference>
<evidence type="ECO:0008006" key="3">
    <source>
        <dbReference type="Google" id="ProtNLM"/>
    </source>
</evidence>
<dbReference type="HOGENOM" id="CLU_042576_3_1_1"/>
<reference evidence="1" key="1">
    <citation type="submission" date="2007-07" db="EMBL/GenBank/DDBJ databases">
        <title>PCAP assembly of the Caenorhabditis remanei genome.</title>
        <authorList>
            <consortium name="The Caenorhabditis remanei Sequencing Consortium"/>
            <person name="Wilson R.K."/>
        </authorList>
    </citation>
    <scope>NUCLEOTIDE SEQUENCE [LARGE SCALE GENOMIC DNA]</scope>
    <source>
        <strain evidence="1">PB4641</strain>
    </source>
</reference>
<evidence type="ECO:0000313" key="2">
    <source>
        <dbReference type="Proteomes" id="UP000008281"/>
    </source>
</evidence>
<dbReference type="Proteomes" id="UP000008281">
    <property type="component" value="Unassembled WGS sequence"/>
</dbReference>
<dbReference type="InterPro" id="IPR021942">
    <property type="entry name" value="DUF3557"/>
</dbReference>
<name>E3MDB4_CAERE</name>
<dbReference type="InParanoid" id="E3MDB4"/>
<sequence>MTMTPPLSYPALKSVLEYVKVEKRIHITSRSRFLQRIDKTLPVRAKLIYIWRDYLRLDSFLFAEKNNHLRAEDKKNGKLLMNYLRGRTNVDVDLAVFTQVKTSQDIPVKLDLKISKLKSDDSNLEVVLPMINPSCFPLTDLSLIINEPSHVDHRIVHLAKNVTFDTNDDLIGLEKLPNKSVYLRVRPITDVVRIITYWMQHGKEVGTEFLIFYFTTSDLREVMTKLQEEFHKAPEYSEEINKHVLPGFSIQLSSMSKLLVYGIGTHVNELVLKVV</sequence>
<dbReference type="Pfam" id="PF12078">
    <property type="entry name" value="DUF3557"/>
    <property type="match status" value="1"/>
</dbReference>
<keyword evidence="2" id="KW-1185">Reference proteome</keyword>
<dbReference type="eggNOG" id="ENOG502TKE5">
    <property type="taxonomic scope" value="Eukaryota"/>
</dbReference>
<dbReference type="PANTHER" id="PTHR31379:SF1">
    <property type="entry name" value="F-BOX C PROTEIN-RELATED"/>
    <property type="match status" value="1"/>
</dbReference>
<dbReference type="AlphaFoldDB" id="E3MDB4"/>
<proteinExistence type="predicted"/>
<evidence type="ECO:0000313" key="1">
    <source>
        <dbReference type="EMBL" id="EFO99152.1"/>
    </source>
</evidence>
<dbReference type="EMBL" id="DS268437">
    <property type="protein sequence ID" value="EFO99152.1"/>
    <property type="molecule type" value="Genomic_DNA"/>
</dbReference>